<gene>
    <name evidence="3" type="ORF">QFZ26_003009</name>
</gene>
<reference evidence="3 4" key="1">
    <citation type="submission" date="2023-07" db="EMBL/GenBank/DDBJ databases">
        <title>Comparative genomics of wheat-associated soil bacteria to identify genetic determinants of phenazine resistance.</title>
        <authorList>
            <person name="Mouncey N."/>
        </authorList>
    </citation>
    <scope>NUCLEOTIDE SEQUENCE [LARGE SCALE GENOMIC DNA]</scope>
    <source>
        <strain evidence="3 4">V3I3</strain>
    </source>
</reference>
<name>A0ABU0RBJ8_9MICO</name>
<proteinExistence type="inferred from homology"/>
<feature type="domain" description="Phosphoribosyltransferase" evidence="2">
    <location>
        <begin position="187"/>
        <end position="242"/>
    </location>
</feature>
<evidence type="ECO:0000256" key="1">
    <source>
        <dbReference type="ARBA" id="ARBA00008007"/>
    </source>
</evidence>
<evidence type="ECO:0000313" key="3">
    <source>
        <dbReference type="EMBL" id="MDQ0895454.1"/>
    </source>
</evidence>
<dbReference type="InterPro" id="IPR029057">
    <property type="entry name" value="PRTase-like"/>
</dbReference>
<comment type="caution">
    <text evidence="3">The sequence shown here is derived from an EMBL/GenBank/DDBJ whole genome shotgun (WGS) entry which is preliminary data.</text>
</comment>
<dbReference type="Proteomes" id="UP001239083">
    <property type="component" value="Unassembled WGS sequence"/>
</dbReference>
<dbReference type="EMBL" id="JAUSYY010000001">
    <property type="protein sequence ID" value="MDQ0895454.1"/>
    <property type="molecule type" value="Genomic_DNA"/>
</dbReference>
<organism evidence="3 4">
    <name type="scientific">Agromyces ramosus</name>
    <dbReference type="NCBI Taxonomy" id="33879"/>
    <lineage>
        <taxon>Bacteria</taxon>
        <taxon>Bacillati</taxon>
        <taxon>Actinomycetota</taxon>
        <taxon>Actinomycetes</taxon>
        <taxon>Micrococcales</taxon>
        <taxon>Microbacteriaceae</taxon>
        <taxon>Agromyces</taxon>
    </lineage>
</organism>
<dbReference type="Pfam" id="PF00156">
    <property type="entry name" value="Pribosyltran"/>
    <property type="match status" value="1"/>
</dbReference>
<dbReference type="Gene3D" id="3.40.50.2020">
    <property type="match status" value="1"/>
</dbReference>
<evidence type="ECO:0000259" key="2">
    <source>
        <dbReference type="Pfam" id="PF00156"/>
    </source>
</evidence>
<dbReference type="InterPro" id="IPR000836">
    <property type="entry name" value="PRTase_dom"/>
</dbReference>
<dbReference type="CDD" id="cd06223">
    <property type="entry name" value="PRTases_typeI"/>
    <property type="match status" value="1"/>
</dbReference>
<comment type="similarity">
    <text evidence="1">Belongs to the ComF/GntX family.</text>
</comment>
<keyword evidence="4" id="KW-1185">Reference proteome</keyword>
<accession>A0ABU0RBJ8</accession>
<dbReference type="RefSeq" id="WP_307043544.1">
    <property type="nucleotide sequence ID" value="NZ_JAUSYY010000001.1"/>
</dbReference>
<dbReference type="SUPFAM" id="SSF53271">
    <property type="entry name" value="PRTase-like"/>
    <property type="match status" value="1"/>
</dbReference>
<dbReference type="PANTHER" id="PTHR47505">
    <property type="entry name" value="DNA UTILIZATION PROTEIN YHGH"/>
    <property type="match status" value="1"/>
</dbReference>
<dbReference type="PANTHER" id="PTHR47505:SF1">
    <property type="entry name" value="DNA UTILIZATION PROTEIN YHGH"/>
    <property type="match status" value="1"/>
</dbReference>
<sequence>MPRPDRRPFPFPFRFPFVPNLERLGRVSVDAWRDALAVLSPVSCSGCGRPDRSVCAECLALLVPEPRRVQRRALAAWAALEYAGPVAAVIGGFKDGGRTDAAAPLARALRGAIAAAIAEASVTGPLEVCTIPSTAAASRARGYSPVDVLLGRCGIRSSRVLRLARDRADQAGLGAEARRANAAGGLVAERDLAGRRFLLVDDVLTTGSTLAEASRALTAAGADTAAIAVLAETPLRYSPASACSRERLRDFAGQGGYGGRTGVVDPPFRPG</sequence>
<dbReference type="InterPro" id="IPR051910">
    <property type="entry name" value="ComF/GntX_DNA_util-trans"/>
</dbReference>
<evidence type="ECO:0000313" key="4">
    <source>
        <dbReference type="Proteomes" id="UP001239083"/>
    </source>
</evidence>
<protein>
    <submittedName>
        <fullName evidence="3">Amidophosphoribosyltransferase</fullName>
    </submittedName>
</protein>